<organism evidence="2 3">
    <name type="scientific">Dipteronia sinensis</name>
    <dbReference type="NCBI Taxonomy" id="43782"/>
    <lineage>
        <taxon>Eukaryota</taxon>
        <taxon>Viridiplantae</taxon>
        <taxon>Streptophyta</taxon>
        <taxon>Embryophyta</taxon>
        <taxon>Tracheophyta</taxon>
        <taxon>Spermatophyta</taxon>
        <taxon>Magnoliopsida</taxon>
        <taxon>eudicotyledons</taxon>
        <taxon>Gunneridae</taxon>
        <taxon>Pentapetalae</taxon>
        <taxon>rosids</taxon>
        <taxon>malvids</taxon>
        <taxon>Sapindales</taxon>
        <taxon>Sapindaceae</taxon>
        <taxon>Hippocastanoideae</taxon>
        <taxon>Acereae</taxon>
        <taxon>Dipteronia</taxon>
    </lineage>
</organism>
<gene>
    <name evidence="2" type="ORF">Dsin_030596</name>
</gene>
<proteinExistence type="predicted"/>
<keyword evidence="3" id="KW-1185">Reference proteome</keyword>
<evidence type="ECO:0000313" key="3">
    <source>
        <dbReference type="Proteomes" id="UP001281410"/>
    </source>
</evidence>
<sequence length="194" mass="21963">MARQGVTLMCCWNGNITSGPNGISYEGATPRPIRVSNDTIHNDLLEKMCRSTGFDRQPLCIIKLSDPGVLTCRQRLGTMTREWQVDQRIRQFVILSGFYGMYRIRFIQLDWPLITALVERWRQETLSFHFAVGESTVTLQDVAVLLGLRVHGSAVTGGVALQWDDPCEELLWLRQNPNALHGYKPISATSIICR</sequence>
<dbReference type="EMBL" id="JANJYJ010000010">
    <property type="protein sequence ID" value="KAK3183310.1"/>
    <property type="molecule type" value="Genomic_DNA"/>
</dbReference>
<dbReference type="PANTHER" id="PTHR46033">
    <property type="entry name" value="PROTEIN MAIN-LIKE 2"/>
    <property type="match status" value="1"/>
</dbReference>
<name>A0AAD9ZJY0_9ROSI</name>
<evidence type="ECO:0000313" key="2">
    <source>
        <dbReference type="EMBL" id="KAK3183310.1"/>
    </source>
</evidence>
<protein>
    <recommendedName>
        <fullName evidence="1">Aminotransferase-like plant mobile domain-containing protein</fullName>
    </recommendedName>
</protein>
<reference evidence="2" key="1">
    <citation type="journal article" date="2023" name="Plant J.">
        <title>Genome sequences and population genomics provide insights into the demographic history, inbreeding, and mutation load of two 'living fossil' tree species of Dipteronia.</title>
        <authorList>
            <person name="Feng Y."/>
            <person name="Comes H.P."/>
            <person name="Chen J."/>
            <person name="Zhu S."/>
            <person name="Lu R."/>
            <person name="Zhang X."/>
            <person name="Li P."/>
            <person name="Qiu J."/>
            <person name="Olsen K.M."/>
            <person name="Qiu Y."/>
        </authorList>
    </citation>
    <scope>NUCLEOTIDE SEQUENCE</scope>
    <source>
        <strain evidence="2">NBL</strain>
    </source>
</reference>
<evidence type="ECO:0000259" key="1">
    <source>
        <dbReference type="Pfam" id="PF10536"/>
    </source>
</evidence>
<dbReference type="AlphaFoldDB" id="A0AAD9ZJY0"/>
<feature type="domain" description="Aminotransferase-like plant mobile" evidence="1">
    <location>
        <begin position="97"/>
        <end position="175"/>
    </location>
</feature>
<dbReference type="InterPro" id="IPR044824">
    <property type="entry name" value="MAIN-like"/>
</dbReference>
<accession>A0AAD9ZJY0</accession>
<dbReference type="InterPro" id="IPR019557">
    <property type="entry name" value="AminoTfrase-like_pln_mobile"/>
</dbReference>
<dbReference type="GO" id="GO:0010073">
    <property type="term" value="P:meristem maintenance"/>
    <property type="evidence" value="ECO:0007669"/>
    <property type="project" value="InterPro"/>
</dbReference>
<dbReference type="Pfam" id="PF10536">
    <property type="entry name" value="PMD"/>
    <property type="match status" value="1"/>
</dbReference>
<dbReference type="Proteomes" id="UP001281410">
    <property type="component" value="Unassembled WGS sequence"/>
</dbReference>
<dbReference type="PANTHER" id="PTHR46033:SF8">
    <property type="entry name" value="PROTEIN MAINTENANCE OF MERISTEMS-LIKE"/>
    <property type="match status" value="1"/>
</dbReference>
<comment type="caution">
    <text evidence="2">The sequence shown here is derived from an EMBL/GenBank/DDBJ whole genome shotgun (WGS) entry which is preliminary data.</text>
</comment>